<reference evidence="2 3" key="1">
    <citation type="submission" date="2018-03" db="EMBL/GenBank/DDBJ databases">
        <authorList>
            <person name="Keele B.F."/>
        </authorList>
    </citation>
    <scope>NUCLEOTIDE SEQUENCE [LARGE SCALE GENOMIC DNA]</scope>
    <source>
        <strain evidence="2 3">IB-3</strain>
    </source>
</reference>
<evidence type="ECO:0008006" key="4">
    <source>
        <dbReference type="Google" id="ProtNLM"/>
    </source>
</evidence>
<feature type="chain" id="PRO_5015329723" description="Alpha/beta hydrolase" evidence="1">
    <location>
        <begin position="34"/>
        <end position="473"/>
    </location>
</feature>
<sequence>MTHLSRHLARAAGLVPAATLLLLAALTGPPAQAAEAAPVPTTCPPAVAELATCWTGQDANGAFYAIAVPREWNGDLVVHSHGGPDLDDPTDASRSLDDLDRWSVMVREGYAWVGSAYRRGGFGTRMAVADTESARTEFVAAFGEPGRTFAHGQSWGGDVAAKLVEVHPSTYDGVLLTNGVLAGGSRGYDYRVDLRVVYQYYCGNHPRPTEPQYPLWMGLRADSTMTSGGLRARLQECTGIESDPATRTPLQQQNLDDILAVTGIPERTLGSHLSFATFTFRDIVHERLGDRNPFSNRGVRYSGSHDDRALNRGVERFSADPSARRDLSWDSDLTGAVTIPTVTLHATDDPTAFVEHESAYRETREGAGTADLLVQNFTHESEHSALSNSGYAAAMDALATWVDTGVRPTPAGIAAACPAFDATYGAGCFLDPGFTPGSYASRVEPRPGGTRWPAISAAQERAWSHVPGIGIAP</sequence>
<dbReference type="AlphaFoldDB" id="A0A2R7YY53"/>
<proteinExistence type="predicted"/>
<accession>A0A2R7YY53</accession>
<evidence type="ECO:0000313" key="2">
    <source>
        <dbReference type="EMBL" id="PUA81271.1"/>
    </source>
</evidence>
<dbReference type="OrthoDB" id="7197847at2"/>
<name>A0A2R7YY53_9ACTN</name>
<dbReference type="EMBL" id="PYXZ01000003">
    <property type="protein sequence ID" value="PUA81271.1"/>
    <property type="molecule type" value="Genomic_DNA"/>
</dbReference>
<comment type="caution">
    <text evidence="2">The sequence shown here is derived from an EMBL/GenBank/DDBJ whole genome shotgun (WGS) entry which is preliminary data.</text>
</comment>
<feature type="signal peptide" evidence="1">
    <location>
        <begin position="1"/>
        <end position="33"/>
    </location>
</feature>
<keyword evidence="1" id="KW-0732">Signal</keyword>
<dbReference type="SUPFAM" id="SSF53474">
    <property type="entry name" value="alpha/beta-Hydrolases"/>
    <property type="match status" value="1"/>
</dbReference>
<dbReference type="Gene3D" id="3.40.50.1820">
    <property type="entry name" value="alpha/beta hydrolase"/>
    <property type="match status" value="1"/>
</dbReference>
<evidence type="ECO:0000313" key="3">
    <source>
        <dbReference type="Proteomes" id="UP000244867"/>
    </source>
</evidence>
<gene>
    <name evidence="2" type="ORF">C7S10_09580</name>
</gene>
<dbReference type="RefSeq" id="WP_108344212.1">
    <property type="nucleotide sequence ID" value="NZ_PYXZ01000003.1"/>
</dbReference>
<organism evidence="2 3">
    <name type="scientific">Nocardioides currus</name>
    <dbReference type="NCBI Taxonomy" id="2133958"/>
    <lineage>
        <taxon>Bacteria</taxon>
        <taxon>Bacillati</taxon>
        <taxon>Actinomycetota</taxon>
        <taxon>Actinomycetes</taxon>
        <taxon>Propionibacteriales</taxon>
        <taxon>Nocardioidaceae</taxon>
        <taxon>Nocardioides</taxon>
    </lineage>
</organism>
<keyword evidence="3" id="KW-1185">Reference proteome</keyword>
<protein>
    <recommendedName>
        <fullName evidence="4">Alpha/beta hydrolase</fullName>
    </recommendedName>
</protein>
<evidence type="ECO:0000256" key="1">
    <source>
        <dbReference type="SAM" id="SignalP"/>
    </source>
</evidence>
<dbReference type="Proteomes" id="UP000244867">
    <property type="component" value="Unassembled WGS sequence"/>
</dbReference>
<dbReference type="InterPro" id="IPR029058">
    <property type="entry name" value="AB_hydrolase_fold"/>
</dbReference>